<comment type="similarity">
    <text evidence="1">Belongs to the CSN9 family.</text>
</comment>
<evidence type="ECO:0000256" key="1">
    <source>
        <dbReference type="ARBA" id="ARBA00009162"/>
    </source>
</evidence>
<dbReference type="Proteomes" id="UP001152795">
    <property type="component" value="Unassembled WGS sequence"/>
</dbReference>
<dbReference type="GO" id="GO:0008180">
    <property type="term" value="C:COP9 signalosome"/>
    <property type="evidence" value="ECO:0007669"/>
    <property type="project" value="UniProtKB-KW"/>
</dbReference>
<gene>
    <name evidence="3" type="ORF">PACLA_8A035698</name>
</gene>
<dbReference type="AlphaFoldDB" id="A0A6S7GQU5"/>
<accession>A0A6S7GQU5</accession>
<name>A0A6S7GQU5_PARCT</name>
<sequence length="61" mass="6619">MKPTGVPVQDEMFPEGVDAGLMDMDEACSSNMMVELAASERAVHGDFFNAFGDLFDDDDLS</sequence>
<evidence type="ECO:0000256" key="2">
    <source>
        <dbReference type="ARBA" id="ARBA00022790"/>
    </source>
</evidence>
<evidence type="ECO:0000313" key="4">
    <source>
        <dbReference type="Proteomes" id="UP001152795"/>
    </source>
</evidence>
<organism evidence="3 4">
    <name type="scientific">Paramuricea clavata</name>
    <name type="common">Red gorgonian</name>
    <name type="synonym">Violescent sea-whip</name>
    <dbReference type="NCBI Taxonomy" id="317549"/>
    <lineage>
        <taxon>Eukaryota</taxon>
        <taxon>Metazoa</taxon>
        <taxon>Cnidaria</taxon>
        <taxon>Anthozoa</taxon>
        <taxon>Octocorallia</taxon>
        <taxon>Malacalcyonacea</taxon>
        <taxon>Plexauridae</taxon>
        <taxon>Paramuricea</taxon>
    </lineage>
</organism>
<dbReference type="Pfam" id="PF15004">
    <property type="entry name" value="MYEOV2"/>
    <property type="match status" value="1"/>
</dbReference>
<dbReference type="InterPro" id="IPR029391">
    <property type="entry name" value="CSN9_metazoa"/>
</dbReference>
<dbReference type="EMBL" id="CACRXK020002453">
    <property type="protein sequence ID" value="CAB3994398.1"/>
    <property type="molecule type" value="Genomic_DNA"/>
</dbReference>
<keyword evidence="2" id="KW-0736">Signalosome</keyword>
<evidence type="ECO:0000313" key="3">
    <source>
        <dbReference type="EMBL" id="CAB3994398.1"/>
    </source>
</evidence>
<keyword evidence="4" id="KW-1185">Reference proteome</keyword>
<dbReference type="OrthoDB" id="9972368at2759"/>
<protein>
    <submittedName>
        <fullName evidence="3">Uncharacterized protein</fullName>
    </submittedName>
</protein>
<dbReference type="PANTHER" id="PTHR28562">
    <property type="entry name" value="COP9 SIGNALOSOME COMPLEX SUBUNIT 9"/>
    <property type="match status" value="1"/>
</dbReference>
<comment type="caution">
    <text evidence="3">The sequence shown here is derived from an EMBL/GenBank/DDBJ whole genome shotgun (WGS) entry which is preliminary data.</text>
</comment>
<reference evidence="3" key="1">
    <citation type="submission" date="2020-04" db="EMBL/GenBank/DDBJ databases">
        <authorList>
            <person name="Alioto T."/>
            <person name="Alioto T."/>
            <person name="Gomez Garrido J."/>
        </authorList>
    </citation>
    <scope>NUCLEOTIDE SEQUENCE</scope>
    <source>
        <strain evidence="3">A484AB</strain>
    </source>
</reference>
<proteinExistence type="inferred from homology"/>